<reference evidence="4" key="1">
    <citation type="journal article" date="2015" name="Nature">
        <title>Complex archaea that bridge the gap between prokaryotes and eukaryotes.</title>
        <authorList>
            <person name="Spang A."/>
            <person name="Saw J.H."/>
            <person name="Jorgensen S.L."/>
            <person name="Zaremba-Niedzwiedzka K."/>
            <person name="Martijn J."/>
            <person name="Lind A.E."/>
            <person name="van Eijk R."/>
            <person name="Schleper C."/>
            <person name="Guy L."/>
            <person name="Ettema T.J."/>
        </authorList>
    </citation>
    <scope>NUCLEOTIDE SEQUENCE</scope>
</reference>
<dbReference type="InterPro" id="IPR011047">
    <property type="entry name" value="Quinoprotein_ADH-like_sf"/>
</dbReference>
<dbReference type="PANTHER" id="PTHR19879:SF10">
    <property type="entry name" value="TRANSCRIPTION INITIATION FACTOR TFIID SUBUNIT TAF73"/>
    <property type="match status" value="1"/>
</dbReference>
<dbReference type="SUPFAM" id="SSF50998">
    <property type="entry name" value="Quinoprotein alcohol dehydrogenase-like"/>
    <property type="match status" value="1"/>
</dbReference>
<dbReference type="Gene3D" id="2.130.10.10">
    <property type="entry name" value="YVTN repeat-like/Quinoprotein amine dehydrogenase"/>
    <property type="match status" value="3"/>
</dbReference>
<evidence type="ECO:0000256" key="3">
    <source>
        <dbReference type="SAM" id="MobiDB-lite"/>
    </source>
</evidence>
<dbReference type="GO" id="GO:0005669">
    <property type="term" value="C:transcription factor TFIID complex"/>
    <property type="evidence" value="ECO:0007669"/>
    <property type="project" value="TreeGrafter"/>
</dbReference>
<dbReference type="SMART" id="SM00320">
    <property type="entry name" value="WD40"/>
    <property type="match status" value="4"/>
</dbReference>
<dbReference type="PANTHER" id="PTHR19879">
    <property type="entry name" value="TRANSCRIPTION INITIATION FACTOR TFIID"/>
    <property type="match status" value="1"/>
</dbReference>
<dbReference type="GO" id="GO:0016251">
    <property type="term" value="F:RNA polymerase II general transcription initiation factor activity"/>
    <property type="evidence" value="ECO:0007669"/>
    <property type="project" value="TreeGrafter"/>
</dbReference>
<dbReference type="Pfam" id="PF00400">
    <property type="entry name" value="WD40"/>
    <property type="match status" value="2"/>
</dbReference>
<organism evidence="4">
    <name type="scientific">marine sediment metagenome</name>
    <dbReference type="NCBI Taxonomy" id="412755"/>
    <lineage>
        <taxon>unclassified sequences</taxon>
        <taxon>metagenomes</taxon>
        <taxon>ecological metagenomes</taxon>
    </lineage>
</organism>
<feature type="non-terminal residue" evidence="4">
    <location>
        <position position="1"/>
    </location>
</feature>
<proteinExistence type="predicted"/>
<evidence type="ECO:0000313" key="4">
    <source>
        <dbReference type="EMBL" id="KKK82996.1"/>
    </source>
</evidence>
<name>A0A0F9BEZ4_9ZZZZ</name>
<evidence type="ECO:0000256" key="2">
    <source>
        <dbReference type="ARBA" id="ARBA00022737"/>
    </source>
</evidence>
<accession>A0A0F9BEZ4</accession>
<evidence type="ECO:0000256" key="1">
    <source>
        <dbReference type="ARBA" id="ARBA00022574"/>
    </source>
</evidence>
<comment type="caution">
    <text evidence="4">The sequence shown here is derived from an EMBL/GenBank/DDBJ whole genome shotgun (WGS) entry which is preliminary data.</text>
</comment>
<keyword evidence="1" id="KW-0853">WD repeat</keyword>
<feature type="compositionally biased region" description="Basic and acidic residues" evidence="3">
    <location>
        <begin position="319"/>
        <end position="332"/>
    </location>
</feature>
<dbReference type="InterPro" id="IPR015943">
    <property type="entry name" value="WD40/YVTN_repeat-like_dom_sf"/>
</dbReference>
<gene>
    <name evidence="4" type="ORF">LCGC14_2797820</name>
</gene>
<protein>
    <submittedName>
        <fullName evidence="4">Uncharacterized protein</fullName>
    </submittedName>
</protein>
<dbReference type="PROSITE" id="PS50082">
    <property type="entry name" value="WD_REPEATS_2"/>
    <property type="match status" value="1"/>
</dbReference>
<feature type="region of interest" description="Disordered" evidence="3">
    <location>
        <begin position="319"/>
        <end position="351"/>
    </location>
</feature>
<dbReference type="EMBL" id="LAZR01052425">
    <property type="protein sequence ID" value="KKK82996.1"/>
    <property type="molecule type" value="Genomic_DNA"/>
</dbReference>
<dbReference type="InterPro" id="IPR019775">
    <property type="entry name" value="WD40_repeat_CS"/>
</dbReference>
<keyword evidence="2" id="KW-0677">Repeat</keyword>
<sequence length="351" mass="37723">VRLCSAGLDKNVQVWNVTAIRRDLRRVFLRERTIRWQVARGLRGSIYALASAPSDGLLALGGYGAMGSLGEILLVNPVDGTLVKVLEGTRPTQGHRQAVLSLAFSADGNSLAAMHADGECVLRQRDAWQPITLYGPDDATYGDPWAGRIGGLPKRRPVVVAGNRHVFLPVLKGKSGDRLTWKLQQIELADRTARRDHDDVVHQGMVTALAASFDGLRLASADLDGNLFLWDLSGDVQVERLRQGAVVASLSFSRDAKILAVGTAAAEGEKSELQVWDLDTRTLKKRLAVPDPVLQACAISPDGKRLADVSDDGKVTLRELELPELPKPEPEPAPRPAPAAGTQPATGPGAE</sequence>
<feature type="compositionally biased region" description="Low complexity" evidence="3">
    <location>
        <begin position="338"/>
        <end position="351"/>
    </location>
</feature>
<dbReference type="PROSITE" id="PS00678">
    <property type="entry name" value="WD_REPEATS_1"/>
    <property type="match status" value="2"/>
</dbReference>
<dbReference type="GO" id="GO:0006367">
    <property type="term" value="P:transcription initiation at RNA polymerase II promoter"/>
    <property type="evidence" value="ECO:0007669"/>
    <property type="project" value="TreeGrafter"/>
</dbReference>
<dbReference type="AlphaFoldDB" id="A0A0F9BEZ4"/>
<dbReference type="InterPro" id="IPR001680">
    <property type="entry name" value="WD40_rpt"/>
</dbReference>